<dbReference type="CDD" id="cd07341">
    <property type="entry name" value="M56_BlaR1_MecR1_like"/>
    <property type="match status" value="1"/>
</dbReference>
<dbReference type="InterPro" id="IPR052173">
    <property type="entry name" value="Beta-lactam_resp_regulator"/>
</dbReference>
<feature type="transmembrane region" description="Helical" evidence="1">
    <location>
        <begin position="212"/>
        <end position="231"/>
    </location>
</feature>
<feature type="transmembrane region" description="Helical" evidence="1">
    <location>
        <begin position="6"/>
        <end position="25"/>
    </location>
</feature>
<evidence type="ECO:0000259" key="2">
    <source>
        <dbReference type="Pfam" id="PF05569"/>
    </source>
</evidence>
<dbReference type="PANTHER" id="PTHR34978">
    <property type="entry name" value="POSSIBLE SENSOR-TRANSDUCER PROTEIN BLAR"/>
    <property type="match status" value="1"/>
</dbReference>
<reference evidence="3 4" key="1">
    <citation type="submission" date="2019-09" db="EMBL/GenBank/DDBJ databases">
        <title>Complete genome sequence of Arachidicoccus sp. B3-10 isolated from apple orchard soil.</title>
        <authorList>
            <person name="Kim H.S."/>
            <person name="Han K.-I."/>
            <person name="Suh M.K."/>
            <person name="Lee K.C."/>
            <person name="Eom M.K."/>
            <person name="Kim J.-S."/>
            <person name="Kang S.W."/>
            <person name="Sin Y."/>
            <person name="Lee J.-S."/>
        </authorList>
    </citation>
    <scope>NUCLEOTIDE SEQUENCE [LARGE SCALE GENOMIC DNA]</scope>
    <source>
        <strain evidence="3 4">B3-10</strain>
    </source>
</reference>
<dbReference type="InterPro" id="IPR008756">
    <property type="entry name" value="Peptidase_M56"/>
</dbReference>
<dbReference type="AlphaFoldDB" id="A0A5P2G694"/>
<dbReference type="Proteomes" id="UP000292424">
    <property type="component" value="Chromosome"/>
</dbReference>
<sequence>MNNLIIFLVKIIVASGVFTLFYVCCLSNLKSFRFNRFYLVTAIIFSLIIPAIHLPNWTEKATITQTQNFNFDNLISIYKLTPREVEISTTEPQQNEVIPTSKLQNQSNNLDIFPTSRWTKTKIIWLIYSIVTSLFIIQFIISLIGMFRLIRKNTKEKQGLNTFVYLHTETTPFTFFHYIFISTTFSHKDVSSEQILTHEKQHAKELHTIDLIFTKFIICFVWFNPFFYWLLKKMKENHEFLADKAVLQTQTSKANYQHLILNIQENFQPKKLALVHNFNFLTIKKRLTMMNSKNKPVKNTIFTLLGIGLLLASVIVFAQVKNGKKVLHNLIQSDEDKKQTSTTNQGISQEQFDYYISEMKKANFKFDPKNRERDLTKELQNNPNGDSLKSLYHQMSWQQKSLTQTKYHLFLIPTANNDSLTTADWESYKTLAKKLYEENRKKGADSAKSGGTGYVLNLKPRIIYRGVWIMDDDLYKKYGYLNVMSRNMSLYQKANTPQFIEILDRLDRPQPVSPTAAQLVKWSKNPTLWGVWLNEKRIPNRKLADYKPSDIYHFNASGLTPNAQKLDGFKVQLELYTKAGYETAYSDPKTWKN</sequence>
<evidence type="ECO:0000256" key="1">
    <source>
        <dbReference type="SAM" id="Phobius"/>
    </source>
</evidence>
<dbReference type="Pfam" id="PF05569">
    <property type="entry name" value="Peptidase_M56"/>
    <property type="match status" value="1"/>
</dbReference>
<accession>A0A5P2G694</accession>
<keyword evidence="1" id="KW-1133">Transmembrane helix</keyword>
<protein>
    <submittedName>
        <fullName evidence="3">M56 family metallopeptidase</fullName>
    </submittedName>
</protein>
<keyword evidence="1" id="KW-0812">Transmembrane</keyword>
<name>A0A5P2G694_9BACT</name>
<feature type="transmembrane region" description="Helical" evidence="1">
    <location>
        <begin position="162"/>
        <end position="181"/>
    </location>
</feature>
<evidence type="ECO:0000313" key="4">
    <source>
        <dbReference type="Proteomes" id="UP000292424"/>
    </source>
</evidence>
<feature type="transmembrane region" description="Helical" evidence="1">
    <location>
        <begin position="123"/>
        <end position="150"/>
    </location>
</feature>
<dbReference type="OrthoDB" id="1522859at2"/>
<dbReference type="EMBL" id="CP044016">
    <property type="protein sequence ID" value="QES89442.1"/>
    <property type="molecule type" value="Genomic_DNA"/>
</dbReference>
<feature type="domain" description="Peptidase M56" evidence="2">
    <location>
        <begin position="7"/>
        <end position="290"/>
    </location>
</feature>
<dbReference type="RefSeq" id="WP_131330387.1">
    <property type="nucleotide sequence ID" value="NZ_CP044016.1"/>
</dbReference>
<keyword evidence="4" id="KW-1185">Reference proteome</keyword>
<dbReference type="KEGG" id="arac:E0W69_012460"/>
<proteinExistence type="predicted"/>
<gene>
    <name evidence="3" type="ORF">E0W69_012460</name>
</gene>
<organism evidence="3 4">
    <name type="scientific">Rhizosphaericola mali</name>
    <dbReference type="NCBI Taxonomy" id="2545455"/>
    <lineage>
        <taxon>Bacteria</taxon>
        <taxon>Pseudomonadati</taxon>
        <taxon>Bacteroidota</taxon>
        <taxon>Chitinophagia</taxon>
        <taxon>Chitinophagales</taxon>
        <taxon>Chitinophagaceae</taxon>
        <taxon>Rhizosphaericola</taxon>
    </lineage>
</organism>
<keyword evidence="1" id="KW-0472">Membrane</keyword>
<feature type="transmembrane region" description="Helical" evidence="1">
    <location>
        <begin position="299"/>
        <end position="320"/>
    </location>
</feature>
<dbReference type="PANTHER" id="PTHR34978:SF3">
    <property type="entry name" value="SLR0241 PROTEIN"/>
    <property type="match status" value="1"/>
</dbReference>
<evidence type="ECO:0000313" key="3">
    <source>
        <dbReference type="EMBL" id="QES89442.1"/>
    </source>
</evidence>
<feature type="transmembrane region" description="Helical" evidence="1">
    <location>
        <begin position="37"/>
        <end position="54"/>
    </location>
</feature>